<evidence type="ECO:0000256" key="14">
    <source>
        <dbReference type="ARBA" id="ARBA00026218"/>
    </source>
</evidence>
<feature type="domain" description="Nudix hydrolase" evidence="24">
    <location>
        <begin position="4"/>
        <end position="133"/>
    </location>
</feature>
<evidence type="ECO:0000256" key="11">
    <source>
        <dbReference type="ARBA" id="ARBA00024486"/>
    </source>
</evidence>
<evidence type="ECO:0000256" key="22">
    <source>
        <dbReference type="ARBA" id="ARBA00049032"/>
    </source>
</evidence>
<protein>
    <recommendedName>
        <fullName evidence="14">Oxidized purine nucleoside triphosphate hydrolase</fullName>
        <ecNumber evidence="13">3.6.1.56</ecNumber>
    </recommendedName>
    <alternativeName>
        <fullName evidence="18">2-hydroxy-dATP diphosphatase</fullName>
    </alternativeName>
    <alternativeName>
        <fullName evidence="17">7,8-dihydro-8-oxoguanine triphosphatase</fullName>
    </alternativeName>
    <alternativeName>
        <fullName evidence="16">8-oxo-dGTPase</fullName>
    </alternativeName>
    <alternativeName>
        <fullName evidence="19">Methylated purine nucleoside triphosphate hydrolase</fullName>
    </alternativeName>
    <alternativeName>
        <fullName evidence="15">Nucleoside diphosphate-linked moiety X motif 1</fullName>
    </alternativeName>
</protein>
<keyword evidence="7" id="KW-0460">Magnesium</keyword>
<evidence type="ECO:0000313" key="26">
    <source>
        <dbReference type="RefSeq" id="XP_022089452.1"/>
    </source>
</evidence>
<evidence type="ECO:0000256" key="10">
    <source>
        <dbReference type="ARBA" id="ARBA00024459"/>
    </source>
</evidence>
<evidence type="ECO:0000256" key="1">
    <source>
        <dbReference type="ARBA" id="ARBA00001946"/>
    </source>
</evidence>
<gene>
    <name evidence="26" type="primary">LOC110978627</name>
</gene>
<keyword evidence="25" id="KW-1185">Reference proteome</keyword>
<dbReference type="GO" id="GO:0008413">
    <property type="term" value="F:8-oxo-7,8-dihydroguanosine triphosphate pyrophosphatase activity"/>
    <property type="evidence" value="ECO:0007669"/>
    <property type="project" value="InterPro"/>
</dbReference>
<evidence type="ECO:0000256" key="2">
    <source>
        <dbReference type="ARBA" id="ARBA00004123"/>
    </source>
</evidence>
<dbReference type="GeneID" id="110978627"/>
<evidence type="ECO:0000256" key="15">
    <source>
        <dbReference type="ARBA" id="ARBA00029673"/>
    </source>
</evidence>
<dbReference type="KEGG" id="aplc:110978627"/>
<comment type="subcellular location">
    <subcellularLocation>
        <location evidence="2">Nucleus</location>
    </subcellularLocation>
</comment>
<dbReference type="PANTHER" id="PTHR43758:SF2">
    <property type="entry name" value="OXIDIZED PURINE NUCLEOSIDE TRIPHOSPHATE HYDROLASE"/>
    <property type="match status" value="1"/>
</dbReference>
<evidence type="ECO:0000256" key="13">
    <source>
        <dbReference type="ARBA" id="ARBA00026103"/>
    </source>
</evidence>
<accession>A0A8B7YA77</accession>
<comment type="catalytic activity">
    <reaction evidence="9">
        <text>8-oxo-dATP + H2O = 8-oxo-dAMP + diphosphate + H(+)</text>
        <dbReference type="Rhea" id="RHEA:65396"/>
        <dbReference type="ChEBI" id="CHEBI:15377"/>
        <dbReference type="ChEBI" id="CHEBI:15378"/>
        <dbReference type="ChEBI" id="CHEBI:33019"/>
        <dbReference type="ChEBI" id="CHEBI:71361"/>
        <dbReference type="ChEBI" id="CHEBI:172871"/>
    </reaction>
    <physiologicalReaction direction="left-to-right" evidence="9">
        <dbReference type="Rhea" id="RHEA:65397"/>
    </physiologicalReaction>
</comment>
<dbReference type="PROSITE" id="PS51462">
    <property type="entry name" value="NUDIX"/>
    <property type="match status" value="1"/>
</dbReference>
<comment type="catalytic activity">
    <reaction evidence="10">
        <text>2-oxo-dATP + H2O = 2-oxo-dAMP + diphosphate + H(+)</text>
        <dbReference type="Rhea" id="RHEA:31583"/>
        <dbReference type="ChEBI" id="CHEBI:15377"/>
        <dbReference type="ChEBI" id="CHEBI:15378"/>
        <dbReference type="ChEBI" id="CHEBI:33019"/>
        <dbReference type="ChEBI" id="CHEBI:63212"/>
        <dbReference type="ChEBI" id="CHEBI:77897"/>
        <dbReference type="EC" id="3.6.1.56"/>
    </reaction>
    <physiologicalReaction direction="left-to-right" evidence="10">
        <dbReference type="Rhea" id="RHEA:31584"/>
    </physiologicalReaction>
</comment>
<dbReference type="PROSITE" id="PS00893">
    <property type="entry name" value="NUDIX_BOX"/>
    <property type="match status" value="1"/>
</dbReference>
<dbReference type="Proteomes" id="UP000694845">
    <property type="component" value="Unplaced"/>
</dbReference>
<comment type="catalytic activity">
    <reaction evidence="12">
        <text>2-oxo-ATP + H2O = 2-oxo-AMP + diphosphate + H(+)</text>
        <dbReference type="Rhea" id="RHEA:67392"/>
        <dbReference type="ChEBI" id="CHEBI:15377"/>
        <dbReference type="ChEBI" id="CHEBI:15378"/>
        <dbReference type="ChEBI" id="CHEBI:33019"/>
        <dbReference type="ChEBI" id="CHEBI:71395"/>
        <dbReference type="ChEBI" id="CHEBI:172878"/>
    </reaction>
    <physiologicalReaction direction="left-to-right" evidence="12">
        <dbReference type="Rhea" id="RHEA:67393"/>
    </physiologicalReaction>
</comment>
<dbReference type="SUPFAM" id="SSF55811">
    <property type="entry name" value="Nudix"/>
    <property type="match status" value="1"/>
</dbReference>
<evidence type="ECO:0000256" key="6">
    <source>
        <dbReference type="ARBA" id="ARBA00022801"/>
    </source>
</evidence>
<dbReference type="Gene3D" id="3.90.79.10">
    <property type="entry name" value="Nucleoside Triphosphate Pyrophosphohydrolase"/>
    <property type="match status" value="1"/>
</dbReference>
<comment type="function">
    <text evidence="23">Oxidized purine nucleoside triphosphate hydrolase which is a prominent sanitizer of the oxidized nucleotide pool. Catalyzes the hydrolysis of 2-oxo-dATP (2-hydroxy-dATP) into 2-oxo-dAMP. Also has a significant hydrolase activity toward 2-oxo-ATP, 8-oxo-dGTP and 8-oxo-dATP. Through the hydrolysis of oxidized purine nucleoside triphosphates, prevents their incorporation into DNA and the subsequent transversions A:T to C:G and G:C to T:A. Also catalyzes the hydrolysis of methylated purine nucleoside triphosphate preventing their integration into DNA. Through this antimutagenic activity protects cells from oxidative stress.</text>
</comment>
<comment type="subunit">
    <text evidence="4">Monomer.</text>
</comment>
<reference evidence="26" key="1">
    <citation type="submission" date="2025-08" db="UniProtKB">
        <authorList>
            <consortium name="RefSeq"/>
        </authorList>
    </citation>
    <scope>IDENTIFICATION</scope>
</reference>
<dbReference type="GO" id="GO:0005737">
    <property type="term" value="C:cytoplasm"/>
    <property type="evidence" value="ECO:0007669"/>
    <property type="project" value="TreeGrafter"/>
</dbReference>
<evidence type="ECO:0000256" key="12">
    <source>
        <dbReference type="ARBA" id="ARBA00024596"/>
    </source>
</evidence>
<proteinExistence type="inferred from homology"/>
<dbReference type="InterPro" id="IPR020084">
    <property type="entry name" value="NUDIX_hydrolase_CS"/>
</dbReference>
<dbReference type="GO" id="GO:0005634">
    <property type="term" value="C:nucleus"/>
    <property type="evidence" value="ECO:0007669"/>
    <property type="project" value="UniProtKB-SubCell"/>
</dbReference>
<keyword evidence="6" id="KW-0378">Hydrolase</keyword>
<dbReference type="GO" id="GO:0046872">
    <property type="term" value="F:metal ion binding"/>
    <property type="evidence" value="ECO:0007669"/>
    <property type="project" value="UniProtKB-KW"/>
</dbReference>
<comment type="catalytic activity">
    <reaction evidence="11">
        <text>8-oxo-dGTP + H2O = 8-oxo-dGMP + diphosphate + H(+)</text>
        <dbReference type="Rhea" id="RHEA:31575"/>
        <dbReference type="ChEBI" id="CHEBI:15377"/>
        <dbReference type="ChEBI" id="CHEBI:15378"/>
        <dbReference type="ChEBI" id="CHEBI:33019"/>
        <dbReference type="ChEBI" id="CHEBI:63224"/>
        <dbReference type="ChEBI" id="CHEBI:77896"/>
    </reaction>
    <physiologicalReaction direction="left-to-right" evidence="11">
        <dbReference type="Rhea" id="RHEA:31576"/>
    </physiologicalReaction>
</comment>
<comment type="cofactor">
    <cofactor evidence="1">
        <name>Mg(2+)</name>
        <dbReference type="ChEBI" id="CHEBI:18420"/>
    </cofactor>
</comment>
<dbReference type="Pfam" id="PF00293">
    <property type="entry name" value="NUDIX"/>
    <property type="match status" value="1"/>
</dbReference>
<dbReference type="GO" id="GO:0008828">
    <property type="term" value="F:dATP diphosphatase activity"/>
    <property type="evidence" value="ECO:0007669"/>
    <property type="project" value="UniProtKB-EC"/>
</dbReference>
<evidence type="ECO:0000256" key="5">
    <source>
        <dbReference type="ARBA" id="ARBA00022723"/>
    </source>
</evidence>
<dbReference type="PRINTS" id="PR01403">
    <property type="entry name" value="8OXTPHPHTASE"/>
</dbReference>
<keyword evidence="8" id="KW-0539">Nucleus</keyword>
<evidence type="ECO:0000259" key="24">
    <source>
        <dbReference type="PROSITE" id="PS51462"/>
    </source>
</evidence>
<evidence type="ECO:0000313" key="25">
    <source>
        <dbReference type="Proteomes" id="UP000694845"/>
    </source>
</evidence>
<dbReference type="OrthoDB" id="408303at2759"/>
<evidence type="ECO:0000256" key="23">
    <source>
        <dbReference type="ARBA" id="ARBA00053094"/>
    </source>
</evidence>
<comment type="catalytic activity">
    <reaction evidence="20">
        <text>N(6)-methyl-ATP + H2O = N(6)-methyl-AMP + diphosphate + H(+)</text>
        <dbReference type="Rhea" id="RHEA:67608"/>
        <dbReference type="ChEBI" id="CHEBI:15377"/>
        <dbReference type="ChEBI" id="CHEBI:15378"/>
        <dbReference type="ChEBI" id="CHEBI:33019"/>
        <dbReference type="ChEBI" id="CHEBI:144842"/>
        <dbReference type="ChEBI" id="CHEBI:172873"/>
    </reaction>
    <physiologicalReaction direction="left-to-right" evidence="20">
        <dbReference type="Rhea" id="RHEA:67609"/>
    </physiologicalReaction>
</comment>
<comment type="similarity">
    <text evidence="3">Belongs to the Nudix hydrolase family.</text>
</comment>
<dbReference type="PANTHER" id="PTHR43758">
    <property type="entry name" value="7,8-DIHYDRO-8-OXOGUANINE TRIPHOSPHATASE"/>
    <property type="match status" value="1"/>
</dbReference>
<dbReference type="OMA" id="MIEATLC"/>
<evidence type="ECO:0000256" key="7">
    <source>
        <dbReference type="ARBA" id="ARBA00022842"/>
    </source>
</evidence>
<dbReference type="InterPro" id="IPR003563">
    <property type="entry name" value="8ODP"/>
</dbReference>
<dbReference type="InterPro" id="IPR000086">
    <property type="entry name" value="NUDIX_hydrolase_dom"/>
</dbReference>
<name>A0A8B7YA77_ACAPL</name>
<evidence type="ECO:0000256" key="9">
    <source>
        <dbReference type="ARBA" id="ARBA00024448"/>
    </source>
</evidence>
<comment type="catalytic activity">
    <reaction evidence="22">
        <text>N(6)-methyl-dATP + H2O = N(6)-methyl-dAMP + diphosphate + H(+)</text>
        <dbReference type="Rhea" id="RHEA:67604"/>
        <dbReference type="ChEBI" id="CHEBI:15377"/>
        <dbReference type="ChEBI" id="CHEBI:15378"/>
        <dbReference type="ChEBI" id="CHEBI:33019"/>
        <dbReference type="ChEBI" id="CHEBI:169976"/>
        <dbReference type="ChEBI" id="CHEBI:172872"/>
    </reaction>
    <physiologicalReaction direction="left-to-right" evidence="22">
        <dbReference type="Rhea" id="RHEA:67605"/>
    </physiologicalReaction>
</comment>
<dbReference type="AlphaFoldDB" id="A0A8B7YA77"/>
<evidence type="ECO:0000256" key="21">
    <source>
        <dbReference type="ARBA" id="ARBA00048894"/>
    </source>
</evidence>
<evidence type="ECO:0000256" key="18">
    <source>
        <dbReference type="ARBA" id="ARBA00031927"/>
    </source>
</evidence>
<dbReference type="RefSeq" id="XP_022089452.1">
    <property type="nucleotide sequence ID" value="XM_022233760.1"/>
</dbReference>
<dbReference type="EC" id="3.6.1.56" evidence="13"/>
<comment type="catalytic activity">
    <reaction evidence="21">
        <text>O(6)-methyl-dGTP + H2O = O(6)-methyl-dGMP + diphosphate + H(+)</text>
        <dbReference type="Rhea" id="RHEA:67600"/>
        <dbReference type="ChEBI" id="CHEBI:15377"/>
        <dbReference type="ChEBI" id="CHEBI:15378"/>
        <dbReference type="ChEBI" id="CHEBI:33019"/>
        <dbReference type="ChEBI" id="CHEBI:169974"/>
        <dbReference type="ChEBI" id="CHEBI:169975"/>
    </reaction>
    <physiologicalReaction direction="left-to-right" evidence="21">
        <dbReference type="Rhea" id="RHEA:67601"/>
    </physiologicalReaction>
</comment>
<dbReference type="InterPro" id="IPR015797">
    <property type="entry name" value="NUDIX_hydrolase-like_dom_sf"/>
</dbReference>
<evidence type="ECO:0000256" key="3">
    <source>
        <dbReference type="ARBA" id="ARBA00005582"/>
    </source>
</evidence>
<evidence type="ECO:0000256" key="19">
    <source>
        <dbReference type="ARBA" id="ARBA00032071"/>
    </source>
</evidence>
<organism evidence="25 26">
    <name type="scientific">Acanthaster planci</name>
    <name type="common">Crown-of-thorns starfish</name>
    <dbReference type="NCBI Taxonomy" id="133434"/>
    <lineage>
        <taxon>Eukaryota</taxon>
        <taxon>Metazoa</taxon>
        <taxon>Echinodermata</taxon>
        <taxon>Eleutherozoa</taxon>
        <taxon>Asterozoa</taxon>
        <taxon>Asteroidea</taxon>
        <taxon>Valvatacea</taxon>
        <taxon>Valvatida</taxon>
        <taxon>Acanthasteridae</taxon>
        <taxon>Acanthaster</taxon>
    </lineage>
</organism>
<evidence type="ECO:0000256" key="17">
    <source>
        <dbReference type="ARBA" id="ARBA00030682"/>
    </source>
</evidence>
<dbReference type="GO" id="GO:0042262">
    <property type="term" value="P:DNA protection"/>
    <property type="evidence" value="ECO:0007669"/>
    <property type="project" value="InterPro"/>
</dbReference>
<sequence length="157" mass="18371">MAIPNKLLTLVFIREDNRILLGMKKRGFGANWWNGFGGKVEAGETIAQGAKREMEEECGLILKQFEEVGRLDFEFVGEPQILEVHIFLGDKYEGQLQETEEMRPKWFALDAIPFNNMWPDDPLWFPLLLRGSKFRGYFKFEGHNKILEHHLEEIETK</sequence>
<dbReference type="CDD" id="cd03427">
    <property type="entry name" value="NUDIX_MTH1_Nudt1"/>
    <property type="match status" value="1"/>
</dbReference>
<evidence type="ECO:0000256" key="16">
    <source>
        <dbReference type="ARBA" id="ARBA00030634"/>
    </source>
</evidence>
<evidence type="ECO:0000256" key="20">
    <source>
        <dbReference type="ARBA" id="ARBA00048002"/>
    </source>
</evidence>
<evidence type="ECO:0000256" key="4">
    <source>
        <dbReference type="ARBA" id="ARBA00011245"/>
    </source>
</evidence>
<evidence type="ECO:0000256" key="8">
    <source>
        <dbReference type="ARBA" id="ARBA00023242"/>
    </source>
</evidence>
<keyword evidence="5" id="KW-0479">Metal-binding</keyword>